<name>A0A387BN87_9MICO</name>
<evidence type="ECO:0000313" key="4">
    <source>
        <dbReference type="Proteomes" id="UP000275069"/>
    </source>
</evidence>
<feature type="domain" description="DUF222" evidence="2">
    <location>
        <begin position="8"/>
        <end position="351"/>
    </location>
</feature>
<gene>
    <name evidence="3" type="ORF">D7I44_02465</name>
</gene>
<dbReference type="KEGG" id="gry:D7I44_02465"/>
<dbReference type="Proteomes" id="UP000275069">
    <property type="component" value="Chromosome"/>
</dbReference>
<evidence type="ECO:0000256" key="1">
    <source>
        <dbReference type="SAM" id="MobiDB-lite"/>
    </source>
</evidence>
<accession>A0A387BN87</accession>
<organism evidence="3 4">
    <name type="scientific">Gryllotalpicola protaetiae</name>
    <dbReference type="NCBI Taxonomy" id="2419771"/>
    <lineage>
        <taxon>Bacteria</taxon>
        <taxon>Bacillati</taxon>
        <taxon>Actinomycetota</taxon>
        <taxon>Actinomycetes</taxon>
        <taxon>Micrococcales</taxon>
        <taxon>Microbacteriaceae</taxon>
        <taxon>Gryllotalpicola</taxon>
    </lineage>
</organism>
<evidence type="ECO:0000313" key="3">
    <source>
        <dbReference type="EMBL" id="AYG02500.1"/>
    </source>
</evidence>
<dbReference type="EMBL" id="CP032624">
    <property type="protein sequence ID" value="AYG02500.1"/>
    <property type="molecule type" value="Genomic_DNA"/>
</dbReference>
<dbReference type="OrthoDB" id="5177627at2"/>
<feature type="region of interest" description="Disordered" evidence="1">
    <location>
        <begin position="200"/>
        <end position="249"/>
    </location>
</feature>
<keyword evidence="4" id="KW-1185">Reference proteome</keyword>
<dbReference type="AlphaFoldDB" id="A0A387BN87"/>
<feature type="compositionally biased region" description="Polar residues" evidence="1">
    <location>
        <begin position="218"/>
        <end position="228"/>
    </location>
</feature>
<feature type="compositionally biased region" description="Low complexity" evidence="1">
    <location>
        <begin position="389"/>
        <end position="408"/>
    </location>
</feature>
<dbReference type="RefSeq" id="WP_120788034.1">
    <property type="nucleotide sequence ID" value="NZ_CP032624.1"/>
</dbReference>
<feature type="compositionally biased region" description="Pro residues" evidence="1">
    <location>
        <begin position="420"/>
        <end position="429"/>
    </location>
</feature>
<evidence type="ECO:0000259" key="2">
    <source>
        <dbReference type="Pfam" id="PF02720"/>
    </source>
</evidence>
<dbReference type="Pfam" id="PF02720">
    <property type="entry name" value="DUF222"/>
    <property type="match status" value="1"/>
</dbReference>
<feature type="region of interest" description="Disordered" evidence="1">
    <location>
        <begin position="355"/>
        <end position="454"/>
    </location>
</feature>
<dbReference type="InterPro" id="IPR003870">
    <property type="entry name" value="DUF222"/>
</dbReference>
<proteinExistence type="predicted"/>
<reference evidence="3 4" key="1">
    <citation type="submission" date="2018-09" db="EMBL/GenBank/DDBJ databases">
        <title>Genome sequencing of strain 2DFW10M-5.</title>
        <authorList>
            <person name="Heo J."/>
            <person name="Kim S.-J."/>
            <person name="Kwon S.-W."/>
        </authorList>
    </citation>
    <scope>NUCLEOTIDE SEQUENCE [LARGE SCALE GENOMIC DNA]</scope>
    <source>
        <strain evidence="3 4">2DFW10M-5</strain>
    </source>
</reference>
<sequence>MVGLAQSVEEVLRQAEAITLAVAREFDRRSDETLGEDSLARKLGARKPWGAIETVTRTSAEDARRRVLESRALAKLPVIEEAMTAGALSRAQAEVIGAPILKTLHTANPADVDVACTQLLEMSQALPASAVAAAAEVWKAVLDPDGIEPIEKTAIEKRFLRLGKAHDGLVKLTGLLPIEIAATLRTVLDAYRNPRAASSIAFHPADEPDGEAALEDSAGNNDSTNPADGSTHGGSAGELPPPRDTRTREQQDLDTLHMIISTHARSGDAPTMGGAHPTVLVTVTRDDLDNGTGPAWIDGEAEPVSITTAKRMIDTGGYQEVELSPTGEILNLGRTQRCFTPQQRRALAARDKGCIIPAAPHPPDGAKPTTSHPGKTAAKPMSSTPHSCAGGTTTSSTTAPTNSAPAKTAHPKSDGSTAPTPHPGYPPSTDPGAEFHAQNWGQVVPVDFEKPLSR</sequence>
<protein>
    <submittedName>
        <fullName evidence="3">DUF222 domain-containing protein</fullName>
    </submittedName>
</protein>